<dbReference type="InterPro" id="IPR009326">
    <property type="entry name" value="DUF984"/>
</dbReference>
<comment type="caution">
    <text evidence="2">The sequence shown here is derived from an EMBL/GenBank/DDBJ whole genome shotgun (WGS) entry which is preliminary data.</text>
</comment>
<dbReference type="Gene3D" id="3.10.400.10">
    <property type="entry name" value="Sulfate adenylyltransferase"/>
    <property type="match status" value="1"/>
</dbReference>
<name>A0A6L7ACB9_LEULA</name>
<accession>A0A6L7ACB9</accession>
<dbReference type="PANTHER" id="PTHR39203:SF1">
    <property type="entry name" value="CYTOPLASMIC PROTEIN"/>
    <property type="match status" value="1"/>
</dbReference>
<dbReference type="EMBL" id="WSZI01000013">
    <property type="protein sequence ID" value="MWN21113.1"/>
    <property type="molecule type" value="Genomic_DNA"/>
</dbReference>
<sequence>MTPEALFEKAKKANAIPENAKLQSAFQFGVDPDELAELVLSGVKTATTSALDLYRDDEPLPQTGAYDVVLDSQNQAVCVIKNDRVIATKYLDVDAKHAYLEGEGDRSLAYWRQVHHAFFVEAYQSEGHVFDEENANMLLENFHVVYPTT</sequence>
<reference evidence="2 3" key="1">
    <citation type="submission" date="2019-12" db="EMBL/GenBank/DDBJ databases">
        <title>Complete genome sequence of Leuconostoc lactis strain AVN1 provides insights into metabolic potential.</title>
        <authorList>
            <person name="Besrour N."/>
            <person name="Najjari A."/>
            <person name="Fhoula I."/>
            <person name="Jaballah S."/>
            <person name="Klibi N."/>
            <person name="Ouzari H.I."/>
        </authorList>
    </citation>
    <scope>NUCLEOTIDE SEQUENCE [LARGE SCALE GENOMIC DNA]</scope>
    <source>
        <strain evidence="2 3">AVN1</strain>
    </source>
</reference>
<dbReference type="RefSeq" id="WP_029509414.1">
    <property type="nucleotide sequence ID" value="NZ_DAITWI010000001.1"/>
</dbReference>
<evidence type="ECO:0000313" key="2">
    <source>
        <dbReference type="EMBL" id="MWN21113.1"/>
    </source>
</evidence>
<dbReference type="InterPro" id="IPR007374">
    <property type="entry name" value="ASCH_domain"/>
</dbReference>
<organism evidence="2 3">
    <name type="scientific">Leuconostoc lactis</name>
    <dbReference type="NCBI Taxonomy" id="1246"/>
    <lineage>
        <taxon>Bacteria</taxon>
        <taxon>Bacillati</taxon>
        <taxon>Bacillota</taxon>
        <taxon>Bacilli</taxon>
        <taxon>Lactobacillales</taxon>
        <taxon>Lactobacillaceae</taxon>
        <taxon>Leuconostoc</taxon>
    </lineage>
</organism>
<evidence type="ECO:0000259" key="1">
    <source>
        <dbReference type="SMART" id="SM01022"/>
    </source>
</evidence>
<gene>
    <name evidence="2" type="ORF">GQS40_05405</name>
</gene>
<proteinExistence type="predicted"/>
<dbReference type="SUPFAM" id="SSF88697">
    <property type="entry name" value="PUA domain-like"/>
    <property type="match status" value="1"/>
</dbReference>
<dbReference type="CDD" id="cd06553">
    <property type="entry name" value="ASCH_Ef3133_like"/>
    <property type="match status" value="1"/>
</dbReference>
<dbReference type="PANTHER" id="PTHR39203">
    <property type="entry name" value="CYTOPLASMIC PROTEIN-RELATED"/>
    <property type="match status" value="1"/>
</dbReference>
<dbReference type="AlphaFoldDB" id="A0A6L7ACB9"/>
<dbReference type="Pfam" id="PF04266">
    <property type="entry name" value="ASCH"/>
    <property type="match status" value="1"/>
</dbReference>
<dbReference type="SMART" id="SM01022">
    <property type="entry name" value="ASCH"/>
    <property type="match status" value="1"/>
</dbReference>
<evidence type="ECO:0000313" key="3">
    <source>
        <dbReference type="Proteomes" id="UP000478636"/>
    </source>
</evidence>
<dbReference type="InterPro" id="IPR015947">
    <property type="entry name" value="PUA-like_sf"/>
</dbReference>
<dbReference type="Proteomes" id="UP000478636">
    <property type="component" value="Unassembled WGS sequence"/>
</dbReference>
<protein>
    <submittedName>
        <fullName evidence="2">ASCH domain-containing protein</fullName>
    </submittedName>
</protein>
<feature type="domain" description="ASCH" evidence="1">
    <location>
        <begin position="26"/>
        <end position="146"/>
    </location>
</feature>
<dbReference type="PIRSF" id="PIRSF021320">
    <property type="entry name" value="DUF984"/>
    <property type="match status" value="1"/>
</dbReference>